<dbReference type="EMBL" id="PQJL01000008">
    <property type="protein sequence ID" value="ROW61605.1"/>
    <property type="molecule type" value="Genomic_DNA"/>
</dbReference>
<proteinExistence type="predicted"/>
<accession>A0A423XXK9</accession>
<sequence length="93" mass="10583">MVINKAEFNILMLLASRGDVKWTWYNLDRAMSQRKMAGVGNVASLVRNLYKAELVDITSSMPAGMDHYQISAQGMKYLKALHQQKAARNNYVF</sequence>
<evidence type="ECO:0008006" key="3">
    <source>
        <dbReference type="Google" id="ProtNLM"/>
    </source>
</evidence>
<organism evidence="1 2">
    <name type="scientific">Cronobacter malonaticus</name>
    <dbReference type="NCBI Taxonomy" id="413503"/>
    <lineage>
        <taxon>Bacteria</taxon>
        <taxon>Pseudomonadati</taxon>
        <taxon>Pseudomonadota</taxon>
        <taxon>Gammaproteobacteria</taxon>
        <taxon>Enterobacterales</taxon>
        <taxon>Enterobacteriaceae</taxon>
        <taxon>Cronobacter</taxon>
    </lineage>
</organism>
<reference evidence="1 2" key="1">
    <citation type="journal article" date="2018" name="Front. Microbiol.">
        <title>An Investigation of an Acute Gastroenteritis Outbreak: Cronobacter sakazakii, a Potential Cause of Food-Borne Illness.</title>
        <authorList>
            <person name="Yong W."/>
            <person name="Guo B."/>
            <person name="Shi X."/>
            <person name="Cheng T."/>
            <person name="Chen M."/>
            <person name="Jiang X."/>
            <person name="Ye Y."/>
            <person name="Wang J."/>
            <person name="Xie G."/>
            <person name="Ding J."/>
        </authorList>
    </citation>
    <scope>NUCLEOTIDE SEQUENCE [LARGE SCALE GENOMIC DNA]</scope>
    <source>
        <strain evidence="1 2">S1</strain>
    </source>
</reference>
<dbReference type="Proteomes" id="UP000285793">
    <property type="component" value="Unassembled WGS sequence"/>
</dbReference>
<protein>
    <recommendedName>
        <fullName evidence="3">MarR family transcriptional regulator</fullName>
    </recommendedName>
</protein>
<gene>
    <name evidence="1" type="ORF">C3E80_10020</name>
</gene>
<dbReference type="RefSeq" id="WP_123948426.1">
    <property type="nucleotide sequence ID" value="NZ_JAVSDC010000004.1"/>
</dbReference>
<name>A0A423XXK9_9ENTR</name>
<comment type="caution">
    <text evidence="1">The sequence shown here is derived from an EMBL/GenBank/DDBJ whole genome shotgun (WGS) entry which is preliminary data.</text>
</comment>
<evidence type="ECO:0000313" key="1">
    <source>
        <dbReference type="EMBL" id="ROW61605.1"/>
    </source>
</evidence>
<evidence type="ECO:0000313" key="2">
    <source>
        <dbReference type="Proteomes" id="UP000285793"/>
    </source>
</evidence>
<dbReference type="AlphaFoldDB" id="A0A423XXK9"/>